<dbReference type="Pfam" id="PF00108">
    <property type="entry name" value="Thiolase_N"/>
    <property type="match status" value="1"/>
</dbReference>
<evidence type="ECO:0000259" key="2">
    <source>
        <dbReference type="Pfam" id="PF22691"/>
    </source>
</evidence>
<dbReference type="PANTHER" id="PTHR42870">
    <property type="entry name" value="ACETYL-COA C-ACETYLTRANSFERASE"/>
    <property type="match status" value="1"/>
</dbReference>
<name>A0ABT9NL41_9ACTN</name>
<dbReference type="SUPFAM" id="SSF53901">
    <property type="entry name" value="Thiolase-like"/>
    <property type="match status" value="2"/>
</dbReference>
<dbReference type="PANTHER" id="PTHR42870:SF1">
    <property type="entry name" value="NON-SPECIFIC LIPID-TRANSFER PROTEIN-LIKE 2"/>
    <property type="match status" value="1"/>
</dbReference>
<sequence length="395" mass="40316">MNASVAVVGLGMTRFGRFPDRSLKDLGGEAVRAALADAHLETEDIEMAFVANAMASIITGQVSAVGQTVLRANGFSGIPVYNIDNACAGSSSALNLAVHAVRAGAAKTVLVLGVEKLVGSSREATYMALNGAADIDFVAGAGIDASRESVFVSAVYPPRLRAYADAHGLSGDVLAAIAVKNRRHAGLNPMAQYTDPVTVEDVLTSKVIADPITAFMCAPISDGASAVVVTSAASVRPEHKPVWIRGSVVGMASAEGPGAAIREVATRAYTEAGITPGQVDVAEVHDSVSFNELLAYEELGFCERGTGDRLVAEEVTSLGGRLPVNTSGGLESRGHPVAATGLAQVIELGHQIRGEAGDRQVPDVRIGLAESAGGFAGGDTAAVAVTVLGSDPSDD</sequence>
<feature type="domain" description="Thiolase C-terminal" evidence="2">
    <location>
        <begin position="260"/>
        <end position="383"/>
    </location>
</feature>
<accession>A0ABT9NL41</accession>
<dbReference type="InterPro" id="IPR016039">
    <property type="entry name" value="Thiolase-like"/>
</dbReference>
<dbReference type="InterPro" id="IPR002155">
    <property type="entry name" value="Thiolase"/>
</dbReference>
<gene>
    <name evidence="3" type="ORF">J2S59_000950</name>
</gene>
<dbReference type="EMBL" id="JAUSQM010000001">
    <property type="protein sequence ID" value="MDP9821141.1"/>
    <property type="molecule type" value="Genomic_DNA"/>
</dbReference>
<dbReference type="Pfam" id="PF22691">
    <property type="entry name" value="Thiolase_C_1"/>
    <property type="match status" value="1"/>
</dbReference>
<comment type="caution">
    <text evidence="3">The sequence shown here is derived from an EMBL/GenBank/DDBJ whole genome shotgun (WGS) entry which is preliminary data.</text>
</comment>
<proteinExistence type="predicted"/>
<dbReference type="CDD" id="cd00829">
    <property type="entry name" value="SCP-x_thiolase"/>
    <property type="match status" value="1"/>
</dbReference>
<feature type="domain" description="Thiolase N-terminal" evidence="1">
    <location>
        <begin position="5"/>
        <end position="232"/>
    </location>
</feature>
<dbReference type="Gene3D" id="3.40.47.10">
    <property type="match status" value="1"/>
</dbReference>
<reference evidence="3 4" key="1">
    <citation type="submission" date="2023-07" db="EMBL/GenBank/DDBJ databases">
        <title>Sequencing the genomes of 1000 actinobacteria strains.</title>
        <authorList>
            <person name="Klenk H.-P."/>
        </authorList>
    </citation>
    <scope>NUCLEOTIDE SEQUENCE [LARGE SCALE GENOMIC DNA]</scope>
    <source>
        <strain evidence="3 4">GD13</strain>
    </source>
</reference>
<keyword evidence="4" id="KW-1185">Reference proteome</keyword>
<evidence type="ECO:0000259" key="1">
    <source>
        <dbReference type="Pfam" id="PF00108"/>
    </source>
</evidence>
<dbReference type="InterPro" id="IPR055140">
    <property type="entry name" value="Thiolase_C_2"/>
</dbReference>
<evidence type="ECO:0000313" key="3">
    <source>
        <dbReference type="EMBL" id="MDP9821141.1"/>
    </source>
</evidence>
<evidence type="ECO:0000313" key="4">
    <source>
        <dbReference type="Proteomes" id="UP001240447"/>
    </source>
</evidence>
<dbReference type="InterPro" id="IPR020616">
    <property type="entry name" value="Thiolase_N"/>
</dbReference>
<dbReference type="PIRSF" id="PIRSF000429">
    <property type="entry name" value="Ac-CoA_Ac_transf"/>
    <property type="match status" value="1"/>
</dbReference>
<dbReference type="Proteomes" id="UP001240447">
    <property type="component" value="Unassembled WGS sequence"/>
</dbReference>
<dbReference type="RefSeq" id="WP_306824860.1">
    <property type="nucleotide sequence ID" value="NZ_JAUSQM010000001.1"/>
</dbReference>
<organism evidence="3 4">
    <name type="scientific">Nocardioides massiliensis</name>
    <dbReference type="NCBI Taxonomy" id="1325935"/>
    <lineage>
        <taxon>Bacteria</taxon>
        <taxon>Bacillati</taxon>
        <taxon>Actinomycetota</taxon>
        <taxon>Actinomycetes</taxon>
        <taxon>Propionibacteriales</taxon>
        <taxon>Nocardioidaceae</taxon>
        <taxon>Nocardioides</taxon>
    </lineage>
</organism>
<protein>
    <submittedName>
        <fullName evidence="3">Acetyl-CoA acetyltransferase</fullName>
    </submittedName>
</protein>